<proteinExistence type="predicted"/>
<name>A0ABS4EMJ4_9HYPH</name>
<dbReference type="RefSeq" id="WP_209852981.1">
    <property type="nucleotide sequence ID" value="NZ_JAGGJV010000004.1"/>
</dbReference>
<sequence>MLIIAVSMAIVPLASVAHSEPTIEYWTKQGYSSNLLESPEPLSGPFWEGSLKLKGTIGQDGAKLSYGIYQKELRTGAYRFGDTHETGFNLGYAQQLGKDTVLELETSYIRNSSGDVFLQLPGNIIGYRAVDSAVQAGGKITTTAFGGKTAFTAKIAELRKGDAHFTIDLLKPAKLDPDVGLLTLGVNHYASAKGGELCFCLEYNQSMINKDEQAIYSRFPASTLRGSLAYGKEFGAGLSLIAEAGIIVLSSDDLSHGNRQSRPYLRGEAKWTTFADLEFAAAYKHDIAIGDIDDALAEIVDSYKISVSRQLNPWAKITLAYSRTESEYIYYVYDRTTRNVSAKLTLGQEKSPQFEIGYAHVKQTEADPSANYKGSEITARVSGSF</sequence>
<keyword evidence="3" id="KW-1185">Reference proteome</keyword>
<reference evidence="2 3" key="1">
    <citation type="submission" date="2021-03" db="EMBL/GenBank/DDBJ databases">
        <title>Genomic Encyclopedia of Type Strains, Phase IV (KMG-IV): sequencing the most valuable type-strain genomes for metagenomic binning, comparative biology and taxonomic classification.</title>
        <authorList>
            <person name="Goeker M."/>
        </authorList>
    </citation>
    <scope>NUCLEOTIDE SEQUENCE [LARGE SCALE GENOMIC DNA]</scope>
    <source>
        <strain evidence="2 3">DSM 26427</strain>
    </source>
</reference>
<protein>
    <recommendedName>
        <fullName evidence="4">Porin</fullName>
    </recommendedName>
</protein>
<evidence type="ECO:0000313" key="3">
    <source>
        <dbReference type="Proteomes" id="UP000823786"/>
    </source>
</evidence>
<evidence type="ECO:0008006" key="4">
    <source>
        <dbReference type="Google" id="ProtNLM"/>
    </source>
</evidence>
<keyword evidence="1" id="KW-0732">Signal</keyword>
<evidence type="ECO:0000313" key="2">
    <source>
        <dbReference type="EMBL" id="MBP1859156.1"/>
    </source>
</evidence>
<dbReference type="Proteomes" id="UP000823786">
    <property type="component" value="Unassembled WGS sequence"/>
</dbReference>
<evidence type="ECO:0000256" key="1">
    <source>
        <dbReference type="SAM" id="SignalP"/>
    </source>
</evidence>
<organism evidence="2 3">
    <name type="scientific">Rhizobium herbae</name>
    <dbReference type="NCBI Taxonomy" id="508661"/>
    <lineage>
        <taxon>Bacteria</taxon>
        <taxon>Pseudomonadati</taxon>
        <taxon>Pseudomonadota</taxon>
        <taxon>Alphaproteobacteria</taxon>
        <taxon>Hyphomicrobiales</taxon>
        <taxon>Rhizobiaceae</taxon>
        <taxon>Rhizobium/Agrobacterium group</taxon>
        <taxon>Rhizobium</taxon>
    </lineage>
</organism>
<gene>
    <name evidence="2" type="ORF">J2Z75_002668</name>
</gene>
<feature type="chain" id="PRO_5047487254" description="Porin" evidence="1">
    <location>
        <begin position="20"/>
        <end position="385"/>
    </location>
</feature>
<feature type="signal peptide" evidence="1">
    <location>
        <begin position="1"/>
        <end position="19"/>
    </location>
</feature>
<accession>A0ABS4EMJ4</accession>
<dbReference type="SUPFAM" id="SSF56935">
    <property type="entry name" value="Porins"/>
    <property type="match status" value="1"/>
</dbReference>
<dbReference type="EMBL" id="JAGGJV010000004">
    <property type="protein sequence ID" value="MBP1859156.1"/>
    <property type="molecule type" value="Genomic_DNA"/>
</dbReference>
<comment type="caution">
    <text evidence="2">The sequence shown here is derived from an EMBL/GenBank/DDBJ whole genome shotgun (WGS) entry which is preliminary data.</text>
</comment>